<feature type="chain" id="PRO_5036380932" description="Secreted protein" evidence="1">
    <location>
        <begin position="25"/>
        <end position="63"/>
    </location>
</feature>
<evidence type="ECO:0000313" key="3">
    <source>
        <dbReference type="EMBL" id="KAE8999417.1"/>
    </source>
</evidence>
<evidence type="ECO:0008006" key="22">
    <source>
        <dbReference type="Google" id="ProtNLM"/>
    </source>
</evidence>
<evidence type="ECO:0000313" key="20">
    <source>
        <dbReference type="Proteomes" id="UP000486351"/>
    </source>
</evidence>
<evidence type="ECO:0000256" key="1">
    <source>
        <dbReference type="SAM" id="SignalP"/>
    </source>
</evidence>
<keyword evidence="13" id="KW-1185">Reference proteome</keyword>
<evidence type="ECO:0000313" key="5">
    <source>
        <dbReference type="EMBL" id="KAE9096881.1"/>
    </source>
</evidence>
<dbReference type="EMBL" id="QXFZ01001201">
    <property type="protein sequence ID" value="KAE9094889.1"/>
    <property type="molecule type" value="Genomic_DNA"/>
</dbReference>
<dbReference type="Proteomes" id="UP000476176">
    <property type="component" value="Unassembled WGS sequence"/>
</dbReference>
<evidence type="ECO:0000313" key="16">
    <source>
        <dbReference type="Proteomes" id="UP000440732"/>
    </source>
</evidence>
<feature type="signal peptide" evidence="1">
    <location>
        <begin position="1"/>
        <end position="24"/>
    </location>
</feature>
<evidence type="ECO:0000313" key="13">
    <source>
        <dbReference type="Proteomes" id="UP000433483"/>
    </source>
</evidence>
<evidence type="ECO:0000313" key="17">
    <source>
        <dbReference type="Proteomes" id="UP000441208"/>
    </source>
</evidence>
<dbReference type="EMBL" id="QXFY01001147">
    <property type="protein sequence ID" value="KAE9326687.1"/>
    <property type="molecule type" value="Genomic_DNA"/>
</dbReference>
<evidence type="ECO:0000313" key="18">
    <source>
        <dbReference type="Proteomes" id="UP000460718"/>
    </source>
</evidence>
<dbReference type="Proteomes" id="UP000433483">
    <property type="component" value="Unassembled WGS sequence"/>
</dbReference>
<dbReference type="Proteomes" id="UP000440367">
    <property type="component" value="Unassembled WGS sequence"/>
</dbReference>
<dbReference type="EMBL" id="QXGC01001207">
    <property type="protein sequence ID" value="KAE9208510.1"/>
    <property type="molecule type" value="Genomic_DNA"/>
</dbReference>
<evidence type="ECO:0000313" key="14">
    <source>
        <dbReference type="Proteomes" id="UP000437068"/>
    </source>
</evidence>
<sequence>MTTPKTARLCCIILAVAVWPCVRCQHEWLVHVDCVYHILEAAAFVSKRSRSAASTTRQAASSA</sequence>
<dbReference type="EMBL" id="QXGB01001248">
    <property type="protein sequence ID" value="KAE9194195.1"/>
    <property type="molecule type" value="Genomic_DNA"/>
</dbReference>
<evidence type="ECO:0000313" key="2">
    <source>
        <dbReference type="EMBL" id="KAE8931018.1"/>
    </source>
</evidence>
<dbReference type="AlphaFoldDB" id="A0A6A3XX22"/>
<dbReference type="Proteomes" id="UP000429523">
    <property type="component" value="Unassembled WGS sequence"/>
</dbReference>
<accession>A0A6A3XX22</accession>
<proteinExistence type="predicted"/>
<evidence type="ECO:0000313" key="4">
    <source>
        <dbReference type="EMBL" id="KAE9094889.1"/>
    </source>
</evidence>
<evidence type="ECO:0000313" key="10">
    <source>
        <dbReference type="EMBL" id="KAE9297206.1"/>
    </source>
</evidence>
<evidence type="ECO:0000313" key="11">
    <source>
        <dbReference type="EMBL" id="KAE9326687.1"/>
    </source>
</evidence>
<dbReference type="Proteomes" id="UP000440732">
    <property type="component" value="Unassembled WGS sequence"/>
</dbReference>
<evidence type="ECO:0000313" key="12">
    <source>
        <dbReference type="Proteomes" id="UP000429523"/>
    </source>
</evidence>
<evidence type="ECO:0000313" key="9">
    <source>
        <dbReference type="EMBL" id="KAE9209864.1"/>
    </source>
</evidence>
<dbReference type="Proteomes" id="UP000441208">
    <property type="component" value="Unassembled WGS sequence"/>
</dbReference>
<dbReference type="EMBL" id="QXGF01001297">
    <property type="protein sequence ID" value="KAE8931018.1"/>
    <property type="molecule type" value="Genomic_DNA"/>
</dbReference>
<evidence type="ECO:0000313" key="21">
    <source>
        <dbReference type="Proteomes" id="UP000488956"/>
    </source>
</evidence>
<dbReference type="Proteomes" id="UP000437068">
    <property type="component" value="Unassembled WGS sequence"/>
</dbReference>
<organism evidence="9 15">
    <name type="scientific">Phytophthora fragariae</name>
    <dbReference type="NCBI Taxonomy" id="53985"/>
    <lineage>
        <taxon>Eukaryota</taxon>
        <taxon>Sar</taxon>
        <taxon>Stramenopiles</taxon>
        <taxon>Oomycota</taxon>
        <taxon>Peronosporomycetes</taxon>
        <taxon>Peronosporales</taxon>
        <taxon>Peronosporaceae</taxon>
        <taxon>Phytophthora</taxon>
    </lineage>
</organism>
<dbReference type="EMBL" id="QXGE01001138">
    <property type="protein sequence ID" value="KAE9297206.1"/>
    <property type="molecule type" value="Genomic_DNA"/>
</dbReference>
<dbReference type="EMBL" id="QXGA01001121">
    <property type="protein sequence ID" value="KAE9128520.1"/>
    <property type="molecule type" value="Genomic_DNA"/>
</dbReference>
<reference evidence="12 13" key="1">
    <citation type="submission" date="2018-08" db="EMBL/GenBank/DDBJ databases">
        <title>Genomic investigation of the strawberry pathogen Phytophthora fragariae indicates pathogenicity is determined by transcriptional variation in three key races.</title>
        <authorList>
            <person name="Adams T.M."/>
            <person name="Armitage A.D."/>
            <person name="Sobczyk M.K."/>
            <person name="Bates H.J."/>
            <person name="Dunwell J.M."/>
            <person name="Nellist C.F."/>
            <person name="Harrison R.J."/>
        </authorList>
    </citation>
    <scope>NUCLEOTIDE SEQUENCE [LARGE SCALE GENOMIC DNA]</scope>
    <source>
        <strain evidence="10 14">A4</strain>
        <strain evidence="9 15">BC-1</strain>
        <strain evidence="8 19">BC-23</strain>
        <strain evidence="7 13">NOV-27</strain>
        <strain evidence="6 16">NOV-5</strain>
        <strain evidence="4 17">NOV-71</strain>
        <strain evidence="11 20">NOV-77</strain>
        <strain evidence="2 12">NOV-9</strain>
        <strain evidence="5 21">ONT-3</strain>
        <strain evidence="3 18">SCRP245</strain>
    </source>
</reference>
<evidence type="ECO:0000313" key="19">
    <source>
        <dbReference type="Proteomes" id="UP000476176"/>
    </source>
</evidence>
<keyword evidence="1" id="KW-0732">Signal</keyword>
<dbReference type="EMBL" id="QXFW01000954">
    <property type="protein sequence ID" value="KAE8999417.1"/>
    <property type="molecule type" value="Genomic_DNA"/>
</dbReference>
<name>A0A6A3XX22_9STRA</name>
<evidence type="ECO:0000313" key="15">
    <source>
        <dbReference type="Proteomes" id="UP000440367"/>
    </source>
</evidence>
<dbReference type="EMBL" id="QXGD01001282">
    <property type="protein sequence ID" value="KAE9209864.1"/>
    <property type="molecule type" value="Genomic_DNA"/>
</dbReference>
<dbReference type="Proteomes" id="UP000486351">
    <property type="component" value="Unassembled WGS sequence"/>
</dbReference>
<gene>
    <name evidence="10" type="ORF">PF001_g16508</name>
    <name evidence="9" type="ORF">PF002_g18985</name>
    <name evidence="8" type="ORF">PF004_g16738</name>
    <name evidence="7" type="ORF">PF005_g17792</name>
    <name evidence="6" type="ORF">PF006_g16266</name>
    <name evidence="4" type="ORF">PF007_g17597</name>
    <name evidence="11" type="ORF">PF008_g16577</name>
    <name evidence="2" type="ORF">PF009_g18909</name>
    <name evidence="5" type="ORF">PF010_g16168</name>
    <name evidence="3" type="ORF">PF011_g14636</name>
</gene>
<comment type="caution">
    <text evidence="9">The sequence shown here is derived from an EMBL/GenBank/DDBJ whole genome shotgun (WGS) entry which is preliminary data.</text>
</comment>
<dbReference type="Proteomes" id="UP000488956">
    <property type="component" value="Unassembled WGS sequence"/>
</dbReference>
<evidence type="ECO:0000313" key="8">
    <source>
        <dbReference type="EMBL" id="KAE9208510.1"/>
    </source>
</evidence>
<protein>
    <recommendedName>
        <fullName evidence="22">Secreted protein</fullName>
    </recommendedName>
</protein>
<dbReference type="Proteomes" id="UP000460718">
    <property type="component" value="Unassembled WGS sequence"/>
</dbReference>
<evidence type="ECO:0000313" key="6">
    <source>
        <dbReference type="EMBL" id="KAE9128520.1"/>
    </source>
</evidence>
<evidence type="ECO:0000313" key="7">
    <source>
        <dbReference type="EMBL" id="KAE9194195.1"/>
    </source>
</evidence>
<dbReference type="EMBL" id="QXFX01001092">
    <property type="protein sequence ID" value="KAE9096881.1"/>
    <property type="molecule type" value="Genomic_DNA"/>
</dbReference>